<accession>A0ABD0QLE6</accession>
<dbReference type="SUPFAM" id="SSF57850">
    <property type="entry name" value="RING/U-box"/>
    <property type="match status" value="1"/>
</dbReference>
<keyword evidence="1" id="KW-0479">Metal-binding</keyword>
<dbReference type="InterPro" id="IPR013083">
    <property type="entry name" value="Znf_RING/FYVE/PHD"/>
</dbReference>
<evidence type="ECO:0000313" key="5">
    <source>
        <dbReference type="EMBL" id="KAL0187057.1"/>
    </source>
</evidence>
<proteinExistence type="predicted"/>
<dbReference type="Proteomes" id="UP001529510">
    <property type="component" value="Unassembled WGS sequence"/>
</dbReference>
<evidence type="ECO:0000256" key="2">
    <source>
        <dbReference type="ARBA" id="ARBA00022771"/>
    </source>
</evidence>
<evidence type="ECO:0000256" key="3">
    <source>
        <dbReference type="ARBA" id="ARBA00022833"/>
    </source>
</evidence>
<dbReference type="Gene3D" id="3.30.40.10">
    <property type="entry name" value="Zinc/RING finger domain, C3HC4 (zinc finger)"/>
    <property type="match status" value="1"/>
</dbReference>
<name>A0ABD0QLE6_CIRMR</name>
<dbReference type="EMBL" id="JAMKFB020000008">
    <property type="protein sequence ID" value="KAL0187057.1"/>
    <property type="molecule type" value="Genomic_DNA"/>
</dbReference>
<protein>
    <recommendedName>
        <fullName evidence="7">Zinc finger C3HC4 RING-type domain-containing protein</fullName>
    </recommendedName>
</protein>
<evidence type="ECO:0008006" key="7">
    <source>
        <dbReference type="Google" id="ProtNLM"/>
    </source>
</evidence>
<keyword evidence="2" id="KW-0863">Zinc-finger</keyword>
<keyword evidence="6" id="KW-1185">Reference proteome</keyword>
<dbReference type="InterPro" id="IPR017907">
    <property type="entry name" value="Znf_RING_CS"/>
</dbReference>
<organism evidence="5 6">
    <name type="scientific">Cirrhinus mrigala</name>
    <name type="common">Mrigala</name>
    <dbReference type="NCBI Taxonomy" id="683832"/>
    <lineage>
        <taxon>Eukaryota</taxon>
        <taxon>Metazoa</taxon>
        <taxon>Chordata</taxon>
        <taxon>Craniata</taxon>
        <taxon>Vertebrata</taxon>
        <taxon>Euteleostomi</taxon>
        <taxon>Actinopterygii</taxon>
        <taxon>Neopterygii</taxon>
        <taxon>Teleostei</taxon>
        <taxon>Ostariophysi</taxon>
        <taxon>Cypriniformes</taxon>
        <taxon>Cyprinidae</taxon>
        <taxon>Labeoninae</taxon>
        <taxon>Labeonini</taxon>
        <taxon>Cirrhinus</taxon>
    </lineage>
</organism>
<gene>
    <name evidence="5" type="ORF">M9458_018727</name>
</gene>
<feature type="non-terminal residue" evidence="5">
    <location>
        <position position="71"/>
    </location>
</feature>
<dbReference type="AlphaFoldDB" id="A0ABD0QLE6"/>
<comment type="caution">
    <text evidence="5">The sequence shown here is derived from an EMBL/GenBank/DDBJ whole genome shotgun (WGS) entry which is preliminary data.</text>
</comment>
<feature type="compositionally biased region" description="Polar residues" evidence="4">
    <location>
        <begin position="1"/>
        <end position="20"/>
    </location>
</feature>
<dbReference type="GO" id="GO:0008270">
    <property type="term" value="F:zinc ion binding"/>
    <property type="evidence" value="ECO:0007669"/>
    <property type="project" value="UniProtKB-KW"/>
</dbReference>
<evidence type="ECO:0000256" key="1">
    <source>
        <dbReference type="ARBA" id="ARBA00022723"/>
    </source>
</evidence>
<evidence type="ECO:0000313" key="6">
    <source>
        <dbReference type="Proteomes" id="UP001529510"/>
    </source>
</evidence>
<feature type="region of interest" description="Disordered" evidence="4">
    <location>
        <begin position="1"/>
        <end position="26"/>
    </location>
</feature>
<keyword evidence="3" id="KW-0862">Zinc</keyword>
<sequence>MASGSAVSDPSLNGVSSTPGENEYPSGFPQSICDEVPKEKYLCSNCNNVLNKARQTVCGHRYCLACVNWLV</sequence>
<dbReference type="PROSITE" id="PS00518">
    <property type="entry name" value="ZF_RING_1"/>
    <property type="match status" value="1"/>
</dbReference>
<evidence type="ECO:0000256" key="4">
    <source>
        <dbReference type="SAM" id="MobiDB-lite"/>
    </source>
</evidence>
<reference evidence="5 6" key="1">
    <citation type="submission" date="2024-05" db="EMBL/GenBank/DDBJ databases">
        <title>Genome sequencing and assembly of Indian major carp, Cirrhinus mrigala (Hamilton, 1822).</title>
        <authorList>
            <person name="Mohindra V."/>
            <person name="Chowdhury L.M."/>
            <person name="Lal K."/>
            <person name="Jena J.K."/>
        </authorList>
    </citation>
    <scope>NUCLEOTIDE SEQUENCE [LARGE SCALE GENOMIC DNA]</scope>
    <source>
        <strain evidence="5">CM1030</strain>
        <tissue evidence="5">Blood</tissue>
    </source>
</reference>